<dbReference type="PROSITE" id="PS51257">
    <property type="entry name" value="PROKAR_LIPOPROTEIN"/>
    <property type="match status" value="1"/>
</dbReference>
<gene>
    <name evidence="5" type="primary">MCYN0025_2</name>
    <name evidence="5" type="ORF">NCTC10142_00146</name>
</gene>
<evidence type="ECO:0000313" key="5">
    <source>
        <dbReference type="EMBL" id="VEU64406.1"/>
    </source>
</evidence>
<dbReference type="SMART" id="SM00642">
    <property type="entry name" value="Aamy"/>
    <property type="match status" value="1"/>
</dbReference>
<dbReference type="PANTHER" id="PTHR10357:SF179">
    <property type="entry name" value="NEUTRAL AND BASIC AMINO ACID TRANSPORT PROTEIN RBAT"/>
    <property type="match status" value="1"/>
</dbReference>
<dbReference type="Proteomes" id="UP000289506">
    <property type="component" value="Plasmid 13"/>
</dbReference>
<dbReference type="Pfam" id="PF00128">
    <property type="entry name" value="Alpha-amylase"/>
    <property type="match status" value="1"/>
</dbReference>
<dbReference type="GO" id="GO:0009313">
    <property type="term" value="P:oligosaccharide catabolic process"/>
    <property type="evidence" value="ECO:0007669"/>
    <property type="project" value="TreeGrafter"/>
</dbReference>
<keyword evidence="3" id="KW-0119">Carbohydrate metabolism</keyword>
<proteinExistence type="inferred from homology"/>
<organism evidence="5 6">
    <name type="scientific">Mycoplasmopsis cynos</name>
    <dbReference type="NCBI Taxonomy" id="171284"/>
    <lineage>
        <taxon>Bacteria</taxon>
        <taxon>Bacillati</taxon>
        <taxon>Mycoplasmatota</taxon>
        <taxon>Mycoplasmoidales</taxon>
        <taxon>Metamycoplasmataceae</taxon>
        <taxon>Mycoplasmopsis</taxon>
    </lineage>
</organism>
<dbReference type="InterPro" id="IPR045857">
    <property type="entry name" value="O16G_dom_2"/>
</dbReference>
<dbReference type="EC" id="3.2.1.1" evidence="3"/>
<dbReference type="InterPro" id="IPR006046">
    <property type="entry name" value="Alpha_amylase"/>
</dbReference>
<dbReference type="EMBL" id="LR214986">
    <property type="protein sequence ID" value="VEU64406.1"/>
    <property type="molecule type" value="Genomic_DNA"/>
</dbReference>
<sequence length="632" mass="73376">MRNILKKSLLTIMVNLPLTLIMSCSTGFNKENELKKLQSTKVLLDWGDDKFVNIIRKNNLNHTSYFDDVKRVGYIAPYNKDAKRSNVMYQLTVYSFADGNNDGIGDFIGLKNNLDYFVNLGIDTLYLSPIHPASSYHGYDVIDYTDVAPELGGMKAFDEFLIKAHEKGIRVVLDMVFNHTSYEHPWFQKALQNDPKYKNFYYIYDKSTNQKEGKDNIKGIFKNIDKNIKPNNEIYWAAEFWSGMPDLNLNNPDVIEELKNVHRFWAKKGIDGFRYDAFYHYFDSNNPIKGKSNKGNEVELFKEFRKVINQEYKNAEGQKISRSSLDAFMFGEWWDDASEFYAQNTWYSKDKKEKALSSVIDGKRFKFNTNVNISYNSELDLIQRLTDKDGKIREWIPFLDNHDVERWINWIRSQHGDTVTEEPHKLTTEQRAWYEEALISLLSRGGLPTLYNGNELLMQGGPKTQDINVREAFWWNDTSKNVYFKEAKNPGDLITTKASPGEGSVESIVNNPDSSYNLLAKMIKLRKEYDSLKEMDKKYVADPEQVLEFIKPFRENINSEEVTLRNNQDGTYILIIHSSNPYEIGNLGLKPNYKVEKTFFTKNIEISSNEKGIIFKGNKTLKIGAFLIKEVK</sequence>
<dbReference type="SUPFAM" id="SSF51445">
    <property type="entry name" value="(Trans)glycosidases"/>
    <property type="match status" value="1"/>
</dbReference>
<comment type="catalytic activity">
    <reaction evidence="3">
        <text>Endohydrolysis of (1-&gt;4)-alpha-D-glucosidic linkages in polysaccharides containing three or more (1-&gt;4)-alpha-linked D-glucose units.</text>
        <dbReference type="EC" id="3.2.1.1"/>
    </reaction>
</comment>
<dbReference type="RefSeq" id="WP_129720402.1">
    <property type="nucleotide sequence ID" value="NZ_LR214986.1"/>
</dbReference>
<evidence type="ECO:0000256" key="2">
    <source>
        <dbReference type="RuleBase" id="RU003615"/>
    </source>
</evidence>
<evidence type="ECO:0000313" key="6">
    <source>
        <dbReference type="Proteomes" id="UP000289506"/>
    </source>
</evidence>
<evidence type="ECO:0000259" key="4">
    <source>
        <dbReference type="SMART" id="SM00642"/>
    </source>
</evidence>
<dbReference type="PANTHER" id="PTHR10357">
    <property type="entry name" value="ALPHA-AMYLASE FAMILY MEMBER"/>
    <property type="match status" value="1"/>
</dbReference>
<name>A0A449AHH3_9BACT</name>
<dbReference type="GO" id="GO:0043169">
    <property type="term" value="F:cation binding"/>
    <property type="evidence" value="ECO:0007669"/>
    <property type="project" value="InterPro"/>
</dbReference>
<keyword evidence="5" id="KW-0614">Plasmid</keyword>
<geneLocation type="plasmid" evidence="5 6">
    <name>13</name>
</geneLocation>
<dbReference type="InterPro" id="IPR017853">
    <property type="entry name" value="GH"/>
</dbReference>
<accession>A0A449AHH3</accession>
<dbReference type="InterPro" id="IPR006047">
    <property type="entry name" value="GH13_cat_dom"/>
</dbReference>
<evidence type="ECO:0000256" key="1">
    <source>
        <dbReference type="ARBA" id="ARBA00008061"/>
    </source>
</evidence>
<keyword evidence="3 5" id="KW-0326">Glycosidase</keyword>
<dbReference type="AlphaFoldDB" id="A0A449AHH3"/>
<dbReference type="PRINTS" id="PR00110">
    <property type="entry name" value="ALPHAAMYLASE"/>
</dbReference>
<feature type="domain" description="Glycosyl hydrolase family 13 catalytic" evidence="4">
    <location>
        <begin position="90"/>
        <end position="492"/>
    </location>
</feature>
<reference evidence="5 6" key="1">
    <citation type="submission" date="2019-01" db="EMBL/GenBank/DDBJ databases">
        <authorList>
            <consortium name="Pathogen Informatics"/>
        </authorList>
    </citation>
    <scope>NUCLEOTIDE SEQUENCE [LARGE SCALE GENOMIC DNA]</scope>
    <source>
        <strain evidence="5 6">NCTC10142</strain>
        <plasmid evidence="6">13</plasmid>
    </source>
</reference>
<protein>
    <recommendedName>
        <fullName evidence="3">Alpha-amylase</fullName>
        <ecNumber evidence="3">3.2.1.1</ecNumber>
    </recommendedName>
</protein>
<evidence type="ECO:0000256" key="3">
    <source>
        <dbReference type="RuleBase" id="RU361134"/>
    </source>
</evidence>
<dbReference type="Gene3D" id="3.90.400.10">
    <property type="entry name" value="Oligo-1,6-glucosidase, Domain 2"/>
    <property type="match status" value="1"/>
</dbReference>
<comment type="similarity">
    <text evidence="1 2">Belongs to the glycosyl hydrolase 13 family.</text>
</comment>
<dbReference type="Gene3D" id="3.20.20.80">
    <property type="entry name" value="Glycosidases"/>
    <property type="match status" value="1"/>
</dbReference>
<keyword evidence="3 5" id="KW-0378">Hydrolase</keyword>
<dbReference type="GO" id="GO:0004556">
    <property type="term" value="F:alpha-amylase activity"/>
    <property type="evidence" value="ECO:0007669"/>
    <property type="project" value="UniProtKB-UniRule"/>
</dbReference>